<protein>
    <submittedName>
        <fullName evidence="1">Uncharacterized protein</fullName>
    </submittedName>
</protein>
<organism evidence="1 2">
    <name type="scientific">Phytomonospora endophytica</name>
    <dbReference type="NCBI Taxonomy" id="714109"/>
    <lineage>
        <taxon>Bacteria</taxon>
        <taxon>Bacillati</taxon>
        <taxon>Actinomycetota</taxon>
        <taxon>Actinomycetes</taxon>
        <taxon>Micromonosporales</taxon>
        <taxon>Micromonosporaceae</taxon>
        <taxon>Phytomonospora</taxon>
    </lineage>
</organism>
<dbReference type="EMBL" id="JACHGT010000002">
    <property type="protein sequence ID" value="MBB6032929.1"/>
    <property type="molecule type" value="Genomic_DNA"/>
</dbReference>
<dbReference type="Proteomes" id="UP000548476">
    <property type="component" value="Unassembled WGS sequence"/>
</dbReference>
<evidence type="ECO:0000313" key="2">
    <source>
        <dbReference type="Proteomes" id="UP000548476"/>
    </source>
</evidence>
<proteinExistence type="predicted"/>
<accession>A0A841FJW7</accession>
<evidence type="ECO:0000313" key="1">
    <source>
        <dbReference type="EMBL" id="MBB6032929.1"/>
    </source>
</evidence>
<comment type="caution">
    <text evidence="1">The sequence shown here is derived from an EMBL/GenBank/DDBJ whole genome shotgun (WGS) entry which is preliminary data.</text>
</comment>
<sequence length="505" mass="55461">MTALANGVELDDNNAMDEFIQRAGEGRVRYDQELFETIMGRHFQEEQTETGRAFAQPPVALPESEALAAAAATNPLVIALTTLVDWVGPQGRDLVQVEHVLRLPEAREAARLLSTGEADLDVPDATGMPKLSLLIEWAKKTWIIRQYKGRLVQVKKNAALLREPLALFRKAVDDFAELGEAVCVSPWPGESLHDLFTEGFVVHIPDILNSLYGLPSPAPVARMREPIVYALSERWWTEPEGHDEQSKQLRADIDRGLGRAFDLLADYGVLTSEHGTADPMYLADLTGPNAAQFPPRMVKRLRKELTAPTRLIRLTDLGHWAVRERLLAEGLDVPLIGELADVTPVQLLGVIADGLYPAPDAFAEIDIWLSRAGRYAGDLVEAIRTVPFRTRRAALLSVLADALPSGDALLRDLRDDPELAPTAIHLLTDRGELHEDDLTFDESGLMLAESFAPTLELEGPDALRDMLSSVHPPDLPKVVDLVESSRLDAATRAEIGKALDAVRAG</sequence>
<gene>
    <name evidence="1" type="ORF">HNR73_000776</name>
</gene>
<reference evidence="1 2" key="1">
    <citation type="submission" date="2020-08" db="EMBL/GenBank/DDBJ databases">
        <title>Genomic Encyclopedia of Type Strains, Phase IV (KMG-IV): sequencing the most valuable type-strain genomes for metagenomic binning, comparative biology and taxonomic classification.</title>
        <authorList>
            <person name="Goeker M."/>
        </authorList>
    </citation>
    <scope>NUCLEOTIDE SEQUENCE [LARGE SCALE GENOMIC DNA]</scope>
    <source>
        <strain evidence="1 2">YIM 65646</strain>
    </source>
</reference>
<dbReference type="RefSeq" id="WP_184785856.1">
    <property type="nucleotide sequence ID" value="NZ_BONT01000020.1"/>
</dbReference>
<keyword evidence="2" id="KW-1185">Reference proteome</keyword>
<dbReference type="AlphaFoldDB" id="A0A841FJW7"/>
<name>A0A841FJW7_9ACTN</name>